<keyword evidence="1" id="KW-0732">Signal</keyword>
<dbReference type="Gene3D" id="2.120.10.30">
    <property type="entry name" value="TolB, C-terminal domain"/>
    <property type="match status" value="1"/>
</dbReference>
<protein>
    <submittedName>
        <fullName evidence="2">Calcium-dependent phosphotriesterase</fullName>
    </submittedName>
</protein>
<dbReference type="SUPFAM" id="SSF63829">
    <property type="entry name" value="Calcium-dependent phosphotriesterase"/>
    <property type="match status" value="1"/>
</dbReference>
<sequence length="412" mass="45260">MWVKSSIYALLLAGLTWRLARPGSNILTLPPLPANYSSFDSCTIVKENADAPVPLKYCEDAVFWQPDSGSNKQLIMSCDPNRKEWNTVMGPLKNPNSRGALWLYTPGSPGSAEPIKIKGYPPNADFHPLGIDVLTPSGSDVTYLYAVNHGRDISTIEVFTLSHDKSPIATYQKTLRSLLFRSPNSITLTSANSFYLTHDHFFTRRLPPPMGMVMPMVETMLTLPLAWLQHVRVKPDGKLSISLAAAGLAFANGASLSPDGTELAVASSSYQVLYMYERNPSTNKLRYKYKIEIPYSPDNVSYDDEGGIVVAGHPHLKSLSNVAYRKASHSPSWVVEIRPHQSNGTIYGALDDSKTPFPMASRMSQPETHIVRTLYQSDGSAFSSTSTGLIDSTTGTMYVTGLYEHGLLVCTN</sequence>
<accession>A0A166GMP4</accession>
<evidence type="ECO:0000256" key="1">
    <source>
        <dbReference type="SAM" id="SignalP"/>
    </source>
</evidence>
<proteinExistence type="predicted"/>
<dbReference type="OrthoDB" id="5307922at2759"/>
<dbReference type="InterPro" id="IPR051288">
    <property type="entry name" value="Serum_paraoxonase/arylesterase"/>
</dbReference>
<dbReference type="PANTHER" id="PTHR11799">
    <property type="entry name" value="PARAOXONASE"/>
    <property type="match status" value="1"/>
</dbReference>
<dbReference type="InterPro" id="IPR011042">
    <property type="entry name" value="6-blade_b-propeller_TolB-like"/>
</dbReference>
<keyword evidence="3" id="KW-1185">Reference proteome</keyword>
<dbReference type="PANTHER" id="PTHR11799:SF30">
    <property type="entry name" value="SERUM PARAOXONASE_ARYLESTERASE 2"/>
    <property type="match status" value="1"/>
</dbReference>
<evidence type="ECO:0000313" key="2">
    <source>
        <dbReference type="EMBL" id="KZT41833.1"/>
    </source>
</evidence>
<dbReference type="Proteomes" id="UP000076798">
    <property type="component" value="Unassembled WGS sequence"/>
</dbReference>
<feature type="signal peptide" evidence="1">
    <location>
        <begin position="1"/>
        <end position="22"/>
    </location>
</feature>
<name>A0A166GMP4_9AGAM</name>
<evidence type="ECO:0000313" key="3">
    <source>
        <dbReference type="Proteomes" id="UP000076798"/>
    </source>
</evidence>
<dbReference type="EMBL" id="KV428018">
    <property type="protein sequence ID" value="KZT41833.1"/>
    <property type="molecule type" value="Genomic_DNA"/>
</dbReference>
<organism evidence="2 3">
    <name type="scientific">Sistotremastrum suecicum HHB10207 ss-3</name>
    <dbReference type="NCBI Taxonomy" id="1314776"/>
    <lineage>
        <taxon>Eukaryota</taxon>
        <taxon>Fungi</taxon>
        <taxon>Dikarya</taxon>
        <taxon>Basidiomycota</taxon>
        <taxon>Agaricomycotina</taxon>
        <taxon>Agaricomycetes</taxon>
        <taxon>Sistotremastrales</taxon>
        <taxon>Sistotremastraceae</taxon>
        <taxon>Sistotremastrum</taxon>
    </lineage>
</organism>
<dbReference type="AlphaFoldDB" id="A0A166GMP4"/>
<reference evidence="2 3" key="1">
    <citation type="journal article" date="2016" name="Mol. Biol. Evol.">
        <title>Comparative Genomics of Early-Diverging Mushroom-Forming Fungi Provides Insights into the Origins of Lignocellulose Decay Capabilities.</title>
        <authorList>
            <person name="Nagy L.G."/>
            <person name="Riley R."/>
            <person name="Tritt A."/>
            <person name="Adam C."/>
            <person name="Daum C."/>
            <person name="Floudas D."/>
            <person name="Sun H."/>
            <person name="Yadav J.S."/>
            <person name="Pangilinan J."/>
            <person name="Larsson K.H."/>
            <person name="Matsuura K."/>
            <person name="Barry K."/>
            <person name="Labutti K."/>
            <person name="Kuo R."/>
            <person name="Ohm R.A."/>
            <person name="Bhattacharya S.S."/>
            <person name="Shirouzu T."/>
            <person name="Yoshinaga Y."/>
            <person name="Martin F.M."/>
            <person name="Grigoriev I.V."/>
            <person name="Hibbett D.S."/>
        </authorList>
    </citation>
    <scope>NUCLEOTIDE SEQUENCE [LARGE SCALE GENOMIC DNA]</scope>
    <source>
        <strain evidence="2 3">HHB10207 ss-3</strain>
    </source>
</reference>
<gene>
    <name evidence="2" type="ORF">SISSUDRAFT_1059145</name>
</gene>
<feature type="chain" id="PRO_5007874031" evidence="1">
    <location>
        <begin position="23"/>
        <end position="412"/>
    </location>
</feature>